<dbReference type="PANTHER" id="PTHR33112:SF10">
    <property type="entry name" value="TOL"/>
    <property type="match status" value="1"/>
</dbReference>
<sequence length="671" mass="76238">MFERATAADLQRSGPICDSCYTVFLAPYIYTSGKTLPDLVTLSDLQARGKTCLTCRLFLDLAALGPEGLGHVKFLGQFRISDEAESAEDRYGALYVDFYPSTKPRSKLDLCNWTRRLLSMWLYVAGERLPVRRHSRKAFTFIPRTHLRTERAVWKPEVTSTIEGLDSILPWLHNCDENHPQCSTSSTWIPTRLIEIGSLQQDSPPFIRLVSAQGLSVTEVRYTALSHCWGSKGQPFVLTKDHLHVFQRQIPFETLPKTFRDAILVTYKLGLKYLWIDSLCIVQDDPGDWSHEAATMDSVYKHAYVTLAATASSDGTQGLFHTRHETVGLSISLNYEQASNCSIVPPYELLIKTSRASTEALSQAPLSQRGWTLQEILLSRRVVHFTSSQLIWQCRTSVQYEDNITTEQRNDVPTPEAPLYTIYHCWWKWVEDYAQRKLTKKSDKMAALAGLTKYMQERTNDEPILGLWKNNLSSDLLWQRNTAKPIAPTRDHAFPTWTWMSLDAPPRNVFSLSSNYVYTSSFELLHASVSWDGEPLTSTIRSSRLELRAKVIHCTFHHEPRGWWGYDASKYTIMISGSHGRETDPTVTCTFDRLERYPGDLDAYCILIGQTWNGDHYPSSRHMLIATPVTPDGGTFARLGVAELSIPNLLTGQVISLDPFRDIEPQVVILQ</sequence>
<dbReference type="OrthoDB" id="3486565at2759"/>
<dbReference type="Proteomes" id="UP000800036">
    <property type="component" value="Unassembled WGS sequence"/>
</dbReference>
<keyword evidence="3" id="KW-1185">Reference proteome</keyword>
<feature type="domain" description="Heterokaryon incompatibility" evidence="1">
    <location>
        <begin position="222"/>
        <end position="375"/>
    </location>
</feature>
<evidence type="ECO:0000313" key="2">
    <source>
        <dbReference type="EMBL" id="KAF1973295.1"/>
    </source>
</evidence>
<protein>
    <submittedName>
        <fullName evidence="2">HET-domain-containing protein</fullName>
    </submittedName>
</protein>
<dbReference type="InterPro" id="IPR010730">
    <property type="entry name" value="HET"/>
</dbReference>
<dbReference type="AlphaFoldDB" id="A0A6A5V838"/>
<dbReference type="EMBL" id="ML976681">
    <property type="protein sequence ID" value="KAF1973295.1"/>
    <property type="molecule type" value="Genomic_DNA"/>
</dbReference>
<dbReference type="Pfam" id="PF06985">
    <property type="entry name" value="HET"/>
    <property type="match status" value="1"/>
</dbReference>
<accession>A0A6A5V838</accession>
<proteinExistence type="predicted"/>
<dbReference type="PANTHER" id="PTHR33112">
    <property type="entry name" value="DOMAIN PROTEIN, PUTATIVE-RELATED"/>
    <property type="match status" value="1"/>
</dbReference>
<gene>
    <name evidence="2" type="ORF">BU23DRAFT_554282</name>
</gene>
<evidence type="ECO:0000313" key="3">
    <source>
        <dbReference type="Proteomes" id="UP000800036"/>
    </source>
</evidence>
<organism evidence="2 3">
    <name type="scientific">Bimuria novae-zelandiae CBS 107.79</name>
    <dbReference type="NCBI Taxonomy" id="1447943"/>
    <lineage>
        <taxon>Eukaryota</taxon>
        <taxon>Fungi</taxon>
        <taxon>Dikarya</taxon>
        <taxon>Ascomycota</taxon>
        <taxon>Pezizomycotina</taxon>
        <taxon>Dothideomycetes</taxon>
        <taxon>Pleosporomycetidae</taxon>
        <taxon>Pleosporales</taxon>
        <taxon>Massarineae</taxon>
        <taxon>Didymosphaeriaceae</taxon>
        <taxon>Bimuria</taxon>
    </lineage>
</organism>
<name>A0A6A5V838_9PLEO</name>
<reference evidence="2" key="1">
    <citation type="journal article" date="2020" name="Stud. Mycol.">
        <title>101 Dothideomycetes genomes: a test case for predicting lifestyles and emergence of pathogens.</title>
        <authorList>
            <person name="Haridas S."/>
            <person name="Albert R."/>
            <person name="Binder M."/>
            <person name="Bloem J."/>
            <person name="Labutti K."/>
            <person name="Salamov A."/>
            <person name="Andreopoulos B."/>
            <person name="Baker S."/>
            <person name="Barry K."/>
            <person name="Bills G."/>
            <person name="Bluhm B."/>
            <person name="Cannon C."/>
            <person name="Castanera R."/>
            <person name="Culley D."/>
            <person name="Daum C."/>
            <person name="Ezra D."/>
            <person name="Gonzalez J."/>
            <person name="Henrissat B."/>
            <person name="Kuo A."/>
            <person name="Liang C."/>
            <person name="Lipzen A."/>
            <person name="Lutzoni F."/>
            <person name="Magnuson J."/>
            <person name="Mondo S."/>
            <person name="Nolan M."/>
            <person name="Ohm R."/>
            <person name="Pangilinan J."/>
            <person name="Park H.-J."/>
            <person name="Ramirez L."/>
            <person name="Alfaro M."/>
            <person name="Sun H."/>
            <person name="Tritt A."/>
            <person name="Yoshinaga Y."/>
            <person name="Zwiers L.-H."/>
            <person name="Turgeon B."/>
            <person name="Goodwin S."/>
            <person name="Spatafora J."/>
            <person name="Crous P."/>
            <person name="Grigoriev I."/>
        </authorList>
    </citation>
    <scope>NUCLEOTIDE SEQUENCE</scope>
    <source>
        <strain evidence="2">CBS 107.79</strain>
    </source>
</reference>
<evidence type="ECO:0000259" key="1">
    <source>
        <dbReference type="Pfam" id="PF06985"/>
    </source>
</evidence>